<keyword evidence="3" id="KW-1185">Reference proteome</keyword>
<gene>
    <name evidence="2" type="ORF">ACFSBT_07320</name>
</gene>
<feature type="transmembrane region" description="Helical" evidence="1">
    <location>
        <begin position="132"/>
        <end position="153"/>
    </location>
</feature>
<feature type="transmembrane region" description="Helical" evidence="1">
    <location>
        <begin position="73"/>
        <end position="93"/>
    </location>
</feature>
<reference evidence="2 3" key="1">
    <citation type="journal article" date="2019" name="Int. J. Syst. Evol. Microbiol.">
        <title>The Global Catalogue of Microorganisms (GCM) 10K type strain sequencing project: providing services to taxonomists for standard genome sequencing and annotation.</title>
        <authorList>
            <consortium name="The Broad Institute Genomics Platform"/>
            <consortium name="The Broad Institute Genome Sequencing Center for Infectious Disease"/>
            <person name="Wu L."/>
            <person name="Ma J."/>
        </authorList>
    </citation>
    <scope>NUCLEOTIDE SEQUENCE [LARGE SCALE GENOMIC DNA]</scope>
    <source>
        <strain evidence="2 3">CGMCC 1.12563</strain>
    </source>
</reference>
<accession>A0ABD6AT78</accession>
<organism evidence="2 3">
    <name type="scientific">Halomarina rubra</name>
    <dbReference type="NCBI Taxonomy" id="2071873"/>
    <lineage>
        <taxon>Archaea</taxon>
        <taxon>Methanobacteriati</taxon>
        <taxon>Methanobacteriota</taxon>
        <taxon>Stenosarchaea group</taxon>
        <taxon>Halobacteria</taxon>
        <taxon>Halobacteriales</taxon>
        <taxon>Natronomonadaceae</taxon>
        <taxon>Halomarina</taxon>
    </lineage>
</organism>
<evidence type="ECO:0000313" key="2">
    <source>
        <dbReference type="EMBL" id="MFD1513083.1"/>
    </source>
</evidence>
<dbReference type="RefSeq" id="WP_250873049.1">
    <property type="nucleotide sequence ID" value="NZ_JALXFV010000003.1"/>
</dbReference>
<feature type="transmembrane region" description="Helical" evidence="1">
    <location>
        <begin position="14"/>
        <end position="37"/>
    </location>
</feature>
<evidence type="ECO:0000313" key="3">
    <source>
        <dbReference type="Proteomes" id="UP001597187"/>
    </source>
</evidence>
<evidence type="ECO:0000256" key="1">
    <source>
        <dbReference type="SAM" id="Phobius"/>
    </source>
</evidence>
<keyword evidence="1" id="KW-0812">Transmembrane</keyword>
<dbReference type="EMBL" id="JBHUDC010000003">
    <property type="protein sequence ID" value="MFD1513083.1"/>
    <property type="molecule type" value="Genomic_DNA"/>
</dbReference>
<feature type="transmembrane region" description="Helical" evidence="1">
    <location>
        <begin position="99"/>
        <end position="120"/>
    </location>
</feature>
<sequence>MANRRNVESGGDQLGPLFAALVAGVVVAVPVVFTGWFVDAPAFLAFASVVYALGLLAVWAVGRARYGRPTAPFTGRAVALVPVGAVVLTAQAALPVYGFVRWGLVAPLAVLFVVTALAVLTFPSNEGDSDALGLYAVFFGPILLGVTVALGLLELGARTLVVG</sequence>
<dbReference type="AlphaFoldDB" id="A0ABD6AT78"/>
<name>A0ABD6AT78_9EURY</name>
<feature type="transmembrane region" description="Helical" evidence="1">
    <location>
        <begin position="43"/>
        <end position="61"/>
    </location>
</feature>
<dbReference type="Proteomes" id="UP001597187">
    <property type="component" value="Unassembled WGS sequence"/>
</dbReference>
<protein>
    <submittedName>
        <fullName evidence="2">Uncharacterized protein</fullName>
    </submittedName>
</protein>
<keyword evidence="1" id="KW-0472">Membrane</keyword>
<comment type="caution">
    <text evidence="2">The sequence shown here is derived from an EMBL/GenBank/DDBJ whole genome shotgun (WGS) entry which is preliminary data.</text>
</comment>
<proteinExistence type="predicted"/>
<keyword evidence="1" id="KW-1133">Transmembrane helix</keyword>